<dbReference type="Proteomes" id="UP001219518">
    <property type="component" value="Unassembled WGS sequence"/>
</dbReference>
<sequence>MRMEARAEPADANNNQAGLGPVPVGAGPGAGAVDKYSLRPRSLKKRAETELRRQQAAAAAAAAAQQQQQPHLAVALQGGMRYVQQAQQHLHALPSPGAHAAHAQAAPATTARPSRPKQKPAPLSKYRRKTANARERSRMREINVAFETLRRAVPHTAAPACASEKLTKITTLRLAMKYIAALTQAVREAQQEDALADDPAAAYTPPLSFGAPDSPCSLGLGLGLPTFDQFRGCGSASSSSSLSTGQGGLGDPDFADHNSLLSADFADFPEPSLGMGSIADLVDPCLTAVALTSDDFYDATFMTDFS</sequence>
<dbReference type="GO" id="GO:0045944">
    <property type="term" value="P:positive regulation of transcription by RNA polymerase II"/>
    <property type="evidence" value="ECO:0007669"/>
    <property type="project" value="TreeGrafter"/>
</dbReference>
<comment type="caution">
    <text evidence="3">The sequence shown here is derived from an EMBL/GenBank/DDBJ whole genome shotgun (WGS) entry which is preliminary data.</text>
</comment>
<dbReference type="SMART" id="SM00353">
    <property type="entry name" value="HLH"/>
    <property type="match status" value="1"/>
</dbReference>
<gene>
    <name evidence="3" type="ORF">KUF71_025384</name>
</gene>
<organism evidence="3 4">
    <name type="scientific">Frankliniella fusca</name>
    <dbReference type="NCBI Taxonomy" id="407009"/>
    <lineage>
        <taxon>Eukaryota</taxon>
        <taxon>Metazoa</taxon>
        <taxon>Ecdysozoa</taxon>
        <taxon>Arthropoda</taxon>
        <taxon>Hexapoda</taxon>
        <taxon>Insecta</taxon>
        <taxon>Pterygota</taxon>
        <taxon>Neoptera</taxon>
        <taxon>Paraneoptera</taxon>
        <taxon>Thysanoptera</taxon>
        <taxon>Terebrantia</taxon>
        <taxon>Thripoidea</taxon>
        <taxon>Thripidae</taxon>
        <taxon>Frankliniella</taxon>
    </lineage>
</organism>
<dbReference type="PROSITE" id="PS50888">
    <property type="entry name" value="BHLH"/>
    <property type="match status" value="1"/>
</dbReference>
<dbReference type="InterPro" id="IPR011598">
    <property type="entry name" value="bHLH_dom"/>
</dbReference>
<dbReference type="PANTHER" id="PTHR19290">
    <property type="entry name" value="BASIC HELIX-LOOP-HELIX PROTEIN NEUROGENIN-RELATED"/>
    <property type="match status" value="1"/>
</dbReference>
<dbReference type="GO" id="GO:0070888">
    <property type="term" value="F:E-box binding"/>
    <property type="evidence" value="ECO:0007669"/>
    <property type="project" value="TreeGrafter"/>
</dbReference>
<evidence type="ECO:0000256" key="1">
    <source>
        <dbReference type="SAM" id="MobiDB-lite"/>
    </source>
</evidence>
<proteinExistence type="predicted"/>
<protein>
    <submittedName>
        <fullName evidence="3">Helix-loop-helix protein delilah</fullName>
    </submittedName>
</protein>
<dbReference type="EMBL" id="JAHWGI010001420">
    <property type="protein sequence ID" value="KAK3931240.1"/>
    <property type="molecule type" value="Genomic_DNA"/>
</dbReference>
<reference evidence="3" key="2">
    <citation type="journal article" date="2023" name="BMC Genomics">
        <title>Pest status, molecular evolution, and epigenetic factors derived from the genome assembly of Frankliniella fusca, a thysanopteran phytovirus vector.</title>
        <authorList>
            <person name="Catto M.A."/>
            <person name="Labadie P.E."/>
            <person name="Jacobson A.L."/>
            <person name="Kennedy G.G."/>
            <person name="Srinivasan R."/>
            <person name="Hunt B.G."/>
        </authorList>
    </citation>
    <scope>NUCLEOTIDE SEQUENCE</scope>
    <source>
        <strain evidence="3">PL_HMW_Pooled</strain>
    </source>
</reference>
<dbReference type="Gene3D" id="4.10.280.10">
    <property type="entry name" value="Helix-loop-helix DNA-binding domain"/>
    <property type="match status" value="1"/>
</dbReference>
<feature type="region of interest" description="Disordered" evidence="1">
    <location>
        <begin position="1"/>
        <end position="51"/>
    </location>
</feature>
<evidence type="ECO:0000259" key="2">
    <source>
        <dbReference type="PROSITE" id="PS50888"/>
    </source>
</evidence>
<dbReference type="SUPFAM" id="SSF47459">
    <property type="entry name" value="HLH, helix-loop-helix DNA-binding domain"/>
    <property type="match status" value="1"/>
</dbReference>
<dbReference type="GO" id="GO:0046983">
    <property type="term" value="F:protein dimerization activity"/>
    <property type="evidence" value="ECO:0007669"/>
    <property type="project" value="InterPro"/>
</dbReference>
<dbReference type="GO" id="GO:0009653">
    <property type="term" value="P:anatomical structure morphogenesis"/>
    <property type="evidence" value="ECO:0007669"/>
    <property type="project" value="TreeGrafter"/>
</dbReference>
<dbReference type="PANTHER" id="PTHR19290:SF147">
    <property type="entry name" value="HELIX-LOOP-HELIX PROTEIN DELILAH"/>
    <property type="match status" value="1"/>
</dbReference>
<name>A0AAE1I1E6_9NEOP</name>
<keyword evidence="4" id="KW-1185">Reference proteome</keyword>
<dbReference type="InterPro" id="IPR036638">
    <property type="entry name" value="HLH_DNA-bd_sf"/>
</dbReference>
<dbReference type="Pfam" id="PF00010">
    <property type="entry name" value="HLH"/>
    <property type="match status" value="1"/>
</dbReference>
<accession>A0AAE1I1E6</accession>
<dbReference type="AlphaFoldDB" id="A0AAE1I1E6"/>
<dbReference type="CDD" id="cd11431">
    <property type="entry name" value="bHLH_TS_taxi_Dei"/>
    <property type="match status" value="1"/>
</dbReference>
<evidence type="ECO:0000313" key="4">
    <source>
        <dbReference type="Proteomes" id="UP001219518"/>
    </source>
</evidence>
<dbReference type="GO" id="GO:0003700">
    <property type="term" value="F:DNA-binding transcription factor activity"/>
    <property type="evidence" value="ECO:0007669"/>
    <property type="project" value="TreeGrafter"/>
</dbReference>
<dbReference type="InterPro" id="IPR050359">
    <property type="entry name" value="bHLH_transcription_factors"/>
</dbReference>
<dbReference type="GO" id="GO:0005634">
    <property type="term" value="C:nucleus"/>
    <property type="evidence" value="ECO:0007669"/>
    <property type="project" value="TreeGrafter"/>
</dbReference>
<evidence type="ECO:0000313" key="3">
    <source>
        <dbReference type="EMBL" id="KAK3931240.1"/>
    </source>
</evidence>
<feature type="domain" description="BHLH" evidence="2">
    <location>
        <begin position="126"/>
        <end position="182"/>
    </location>
</feature>
<reference evidence="3" key="1">
    <citation type="submission" date="2021-07" db="EMBL/GenBank/DDBJ databases">
        <authorList>
            <person name="Catto M.A."/>
            <person name="Jacobson A."/>
            <person name="Kennedy G."/>
            <person name="Labadie P."/>
            <person name="Hunt B.G."/>
            <person name="Srinivasan R."/>
        </authorList>
    </citation>
    <scope>NUCLEOTIDE SEQUENCE</scope>
    <source>
        <strain evidence="3">PL_HMW_Pooled</strain>
        <tissue evidence="3">Head</tissue>
    </source>
</reference>
<feature type="region of interest" description="Disordered" evidence="1">
    <location>
        <begin position="95"/>
        <end position="138"/>
    </location>
</feature>
<feature type="compositionally biased region" description="Low complexity" evidence="1">
    <location>
        <begin position="95"/>
        <end position="113"/>
    </location>
</feature>